<comment type="caution">
    <text evidence="1">The sequence shown here is derived from an EMBL/GenBank/DDBJ whole genome shotgun (WGS) entry which is preliminary data.</text>
</comment>
<reference evidence="1 2" key="1">
    <citation type="journal article" date="2021" name="Int. J. Syst. Evol. Microbiol.">
        <title>Reticulibacter mediterranei gen. nov., sp. nov., within the new family Reticulibacteraceae fam. nov., and Ktedonospora formicarum gen. nov., sp. nov., Ktedonobacter robiniae sp. nov., Dictyobacter formicarum sp. nov. and Dictyobacter arantiisoli sp. nov., belonging to the class Ktedonobacteria.</title>
        <authorList>
            <person name="Yabe S."/>
            <person name="Zheng Y."/>
            <person name="Wang C.M."/>
            <person name="Sakai Y."/>
            <person name="Abe K."/>
            <person name="Yokota A."/>
            <person name="Donadio S."/>
            <person name="Cavaletti L."/>
            <person name="Monciardini P."/>
        </authorList>
    </citation>
    <scope>NUCLEOTIDE SEQUENCE [LARGE SCALE GENOMIC DNA]</scope>
    <source>
        <strain evidence="1 2">SOSP1-30</strain>
    </source>
</reference>
<name>A0ABQ3UMZ6_9CHLR</name>
<dbReference type="RefSeq" id="WP_201370874.1">
    <property type="nucleotide sequence ID" value="NZ_BNJG01000001.1"/>
</dbReference>
<evidence type="ECO:0000313" key="2">
    <source>
        <dbReference type="Proteomes" id="UP000654345"/>
    </source>
</evidence>
<keyword evidence="2" id="KW-1185">Reference proteome</keyword>
<dbReference type="EMBL" id="BNJG01000001">
    <property type="protein sequence ID" value="GHO54126.1"/>
    <property type="molecule type" value="Genomic_DNA"/>
</dbReference>
<evidence type="ECO:0008006" key="3">
    <source>
        <dbReference type="Google" id="ProtNLM"/>
    </source>
</evidence>
<dbReference type="Proteomes" id="UP000654345">
    <property type="component" value="Unassembled WGS sequence"/>
</dbReference>
<evidence type="ECO:0000313" key="1">
    <source>
        <dbReference type="EMBL" id="GHO54126.1"/>
    </source>
</evidence>
<sequence length="85" mass="9655">MIRAGILVVKETGQKTTIQGEEHRYVRCVLADETNPERRFECRVLDVDDVDVNIGEPIQLQVQKVVTDRRSGVVRFDCTLLPTGE</sequence>
<accession>A0ABQ3UMZ6</accession>
<organism evidence="1 2">
    <name type="scientific">Ktedonobacter robiniae</name>
    <dbReference type="NCBI Taxonomy" id="2778365"/>
    <lineage>
        <taxon>Bacteria</taxon>
        <taxon>Bacillati</taxon>
        <taxon>Chloroflexota</taxon>
        <taxon>Ktedonobacteria</taxon>
        <taxon>Ktedonobacterales</taxon>
        <taxon>Ktedonobacteraceae</taxon>
        <taxon>Ktedonobacter</taxon>
    </lineage>
</organism>
<protein>
    <recommendedName>
        <fullName evidence="3">DUF35 domain-containing protein</fullName>
    </recommendedName>
</protein>
<gene>
    <name evidence="1" type="ORF">KSB_26010</name>
</gene>
<proteinExistence type="predicted"/>